<dbReference type="EMBL" id="FNQC01000007">
    <property type="protein sequence ID" value="SDZ16909.1"/>
    <property type="molecule type" value="Genomic_DNA"/>
</dbReference>
<feature type="transmembrane region" description="Helical" evidence="1">
    <location>
        <begin position="332"/>
        <end position="352"/>
    </location>
</feature>
<keyword evidence="1" id="KW-0812">Transmembrane</keyword>
<feature type="transmembrane region" description="Helical" evidence="1">
    <location>
        <begin position="303"/>
        <end position="320"/>
    </location>
</feature>
<feature type="transmembrane region" description="Helical" evidence="1">
    <location>
        <begin position="152"/>
        <end position="172"/>
    </location>
</feature>
<keyword evidence="1" id="KW-0472">Membrane</keyword>
<feature type="transmembrane region" description="Helical" evidence="1">
    <location>
        <begin position="79"/>
        <end position="102"/>
    </location>
</feature>
<feature type="transmembrane region" description="Helical" evidence="1">
    <location>
        <begin position="372"/>
        <end position="391"/>
    </location>
</feature>
<keyword evidence="1" id="KW-1133">Transmembrane helix</keyword>
<name>A0A1H3QW25_9BACT</name>
<dbReference type="Proteomes" id="UP000199663">
    <property type="component" value="Unassembled WGS sequence"/>
</dbReference>
<evidence type="ECO:0000313" key="2">
    <source>
        <dbReference type="EMBL" id="SDZ16909.1"/>
    </source>
</evidence>
<protein>
    <recommendedName>
        <fullName evidence="4">Mannosyltransferase</fullName>
    </recommendedName>
</protein>
<dbReference type="RefSeq" id="WP_019597598.1">
    <property type="nucleotide sequence ID" value="NZ_FNQC01000007.1"/>
</dbReference>
<sequence length="396" mass="46770">MKNKEFLKVGIVNGFLSMLYFSIVLFAFSWIFKYNFSTDMKGHVYIYMDLLEKDILPMPPLYYWTIGLVDKFCSFRYPFVLAAILVLGFASLAKYFISLFYLKSQAIDFRAHSWFSGMLVFGLMFFFPVYAYRFEGLYWYLGKFTPNVWHNSTTIFVFPFSIALFFVSLEWIGSPKQKWWWAQLLLGVLVLSIKPSFLFVFIPALPLIDLLKRKRFDQNFALTVLLSGMLLGGVFFQKYLIYHQNPFTDQVFGVSAKSEIILAPFEVWDFYVENKFQDVATSFLFVFAGIFLMGKRLWNDWHFQYALIMVLGAISIYFLIAESGTRMLDANFYWQIPISLFILYLVFVKHLLLEIQSVPKISDLPWKTQMLLFLYSLHVFSGMLYLIRLLWLDKYH</sequence>
<accession>A0A1H3QW25</accession>
<evidence type="ECO:0000313" key="3">
    <source>
        <dbReference type="Proteomes" id="UP000199663"/>
    </source>
</evidence>
<evidence type="ECO:0008006" key="4">
    <source>
        <dbReference type="Google" id="ProtNLM"/>
    </source>
</evidence>
<feature type="transmembrane region" description="Helical" evidence="1">
    <location>
        <begin position="184"/>
        <end position="208"/>
    </location>
</feature>
<feature type="transmembrane region" description="Helical" evidence="1">
    <location>
        <begin position="12"/>
        <end position="32"/>
    </location>
</feature>
<feature type="transmembrane region" description="Helical" evidence="1">
    <location>
        <begin position="220"/>
        <end position="241"/>
    </location>
</feature>
<gene>
    <name evidence="2" type="ORF">SAMN05444412_1072</name>
</gene>
<reference evidence="2 3" key="1">
    <citation type="submission" date="2016-10" db="EMBL/GenBank/DDBJ databases">
        <authorList>
            <person name="Varghese N."/>
            <person name="Submissions S."/>
        </authorList>
    </citation>
    <scope>NUCLEOTIDE SEQUENCE [LARGE SCALE GENOMIC DNA]</scope>
    <source>
        <strain evidence="2 3">DSM 17997</strain>
    </source>
</reference>
<comment type="caution">
    <text evidence="2">The sequence shown here is derived from an EMBL/GenBank/DDBJ whole genome shotgun (WGS) entry which is preliminary data.</text>
</comment>
<proteinExistence type="predicted"/>
<organism evidence="2 3">
    <name type="scientific">Rhodonellum ikkaensis</name>
    <dbReference type="NCBI Taxonomy" id="336829"/>
    <lineage>
        <taxon>Bacteria</taxon>
        <taxon>Pseudomonadati</taxon>
        <taxon>Bacteroidota</taxon>
        <taxon>Cytophagia</taxon>
        <taxon>Cytophagales</taxon>
        <taxon>Cytophagaceae</taxon>
        <taxon>Rhodonellum</taxon>
    </lineage>
</organism>
<feature type="transmembrane region" description="Helical" evidence="1">
    <location>
        <begin position="114"/>
        <end position="132"/>
    </location>
</feature>
<keyword evidence="3" id="KW-1185">Reference proteome</keyword>
<evidence type="ECO:0000256" key="1">
    <source>
        <dbReference type="SAM" id="Phobius"/>
    </source>
</evidence>
<feature type="transmembrane region" description="Helical" evidence="1">
    <location>
        <begin position="279"/>
        <end position="297"/>
    </location>
</feature>